<dbReference type="PANTHER" id="PTHR19981">
    <property type="entry name" value="TALIN"/>
    <property type="match status" value="1"/>
</dbReference>
<dbReference type="Pfam" id="PF21896">
    <property type="entry name" value="Talin_IBS2B"/>
    <property type="match status" value="1"/>
</dbReference>
<dbReference type="GO" id="GO:0005737">
    <property type="term" value="C:cytoplasm"/>
    <property type="evidence" value="ECO:0007669"/>
    <property type="project" value="UniProtKB-SubCell"/>
</dbReference>
<comment type="caution">
    <text evidence="4">The sequence shown here is derived from an EMBL/GenBank/DDBJ whole genome shotgun (WGS) entry which is preliminary data.</text>
</comment>
<reference evidence="4 5" key="1">
    <citation type="submission" date="2016-02" db="EMBL/GenBank/DDBJ databases">
        <title>Band-tailed pigeon sequencing and assembly.</title>
        <authorList>
            <person name="Soares A.E."/>
            <person name="Novak B.J."/>
            <person name="Rice E.S."/>
            <person name="O'Connell B."/>
            <person name="Chang D."/>
            <person name="Weber S."/>
            <person name="Shapiro B."/>
        </authorList>
    </citation>
    <scope>NUCLEOTIDE SEQUENCE [LARGE SCALE GENOMIC DNA]</scope>
    <source>
        <strain evidence="4">BTP2013</strain>
        <tissue evidence="4">Blood</tissue>
    </source>
</reference>
<evidence type="ECO:0000256" key="2">
    <source>
        <dbReference type="ARBA" id="ARBA00022490"/>
    </source>
</evidence>
<dbReference type="PANTHER" id="PTHR19981:SF7">
    <property type="entry name" value="TALIN-1"/>
    <property type="match status" value="1"/>
</dbReference>
<dbReference type="SUPFAM" id="SSF47220">
    <property type="entry name" value="alpha-catenin/vinculin-like"/>
    <property type="match status" value="1"/>
</dbReference>
<evidence type="ECO:0000313" key="4">
    <source>
        <dbReference type="EMBL" id="OPJ89885.1"/>
    </source>
</evidence>
<evidence type="ECO:0000256" key="1">
    <source>
        <dbReference type="ARBA" id="ARBA00004496"/>
    </source>
</evidence>
<evidence type="ECO:0000259" key="3">
    <source>
        <dbReference type="Pfam" id="PF21896"/>
    </source>
</evidence>
<feature type="domain" description="Talin IBS2B" evidence="3">
    <location>
        <begin position="55"/>
        <end position="163"/>
    </location>
</feature>
<dbReference type="OrthoDB" id="10262320at2759"/>
<protein>
    <recommendedName>
        <fullName evidence="3">Talin IBS2B domain-containing protein</fullName>
    </recommendedName>
</protein>
<dbReference type="Gene3D" id="1.20.1420.10">
    <property type="entry name" value="Talin, central domain"/>
    <property type="match status" value="1"/>
</dbReference>
<organism evidence="4 5">
    <name type="scientific">Patagioenas fasciata monilis</name>
    <dbReference type="NCBI Taxonomy" id="372326"/>
    <lineage>
        <taxon>Eukaryota</taxon>
        <taxon>Metazoa</taxon>
        <taxon>Chordata</taxon>
        <taxon>Craniata</taxon>
        <taxon>Vertebrata</taxon>
        <taxon>Euteleostomi</taxon>
        <taxon>Archelosauria</taxon>
        <taxon>Archosauria</taxon>
        <taxon>Dinosauria</taxon>
        <taxon>Saurischia</taxon>
        <taxon>Theropoda</taxon>
        <taxon>Coelurosauria</taxon>
        <taxon>Aves</taxon>
        <taxon>Neognathae</taxon>
        <taxon>Neoaves</taxon>
        <taxon>Columbimorphae</taxon>
        <taxon>Columbiformes</taxon>
        <taxon>Columbidae</taxon>
        <taxon>Patagioenas</taxon>
    </lineage>
</organism>
<dbReference type="EMBL" id="LSYS01001080">
    <property type="protein sequence ID" value="OPJ89885.1"/>
    <property type="molecule type" value="Genomic_DNA"/>
</dbReference>
<dbReference type="GO" id="GO:0051015">
    <property type="term" value="F:actin filament binding"/>
    <property type="evidence" value="ECO:0007669"/>
    <property type="project" value="InterPro"/>
</dbReference>
<accession>A0A1V4KZS9</accession>
<dbReference type="Gene3D" id="1.20.120.230">
    <property type="entry name" value="Alpha-catenin/vinculin-like"/>
    <property type="match status" value="1"/>
</dbReference>
<name>A0A1V4KZS9_PATFA</name>
<dbReference type="STRING" id="372326.A0A1V4KZS9"/>
<dbReference type="Proteomes" id="UP000190648">
    <property type="component" value="Unassembled WGS sequence"/>
</dbReference>
<dbReference type="InterPro" id="IPR036723">
    <property type="entry name" value="Alpha-catenin/vinculin-like_sf"/>
</dbReference>
<keyword evidence="2" id="KW-0963">Cytoplasm</keyword>
<dbReference type="InterPro" id="IPR054082">
    <property type="entry name" value="Talin_IBS2B"/>
</dbReference>
<dbReference type="GO" id="GO:0005886">
    <property type="term" value="C:plasma membrane"/>
    <property type="evidence" value="ECO:0007669"/>
    <property type="project" value="TreeGrafter"/>
</dbReference>
<dbReference type="GO" id="GO:0005925">
    <property type="term" value="C:focal adhesion"/>
    <property type="evidence" value="ECO:0007669"/>
    <property type="project" value="TreeGrafter"/>
</dbReference>
<sequence>MTGISKNANSKLPEFSESITATSKSLCGLTEAAAQAAYLGGISDPNSQVGQQGLVDPTQFTRANQAIQMACQNLMDPACTPSQCQFIQSAKEVANGTTNLVKTIKGSRAMEPIVSSAKTMLESSAGLIQTARSLPVNPKDPPQWSVLAIYSRTVSDSIKKLITNMREKTPGQWECDEAIEVLNAGGGLGLPHCHQLATGPLRRYLPGGFAQ</sequence>
<gene>
    <name evidence="4" type="ORF">AV530_007019</name>
</gene>
<keyword evidence="5" id="KW-1185">Reference proteome</keyword>
<evidence type="ECO:0000313" key="5">
    <source>
        <dbReference type="Proteomes" id="UP000190648"/>
    </source>
</evidence>
<proteinExistence type="predicted"/>
<dbReference type="AlphaFoldDB" id="A0A1V4KZS9"/>
<comment type="subcellular location">
    <subcellularLocation>
        <location evidence="1">Cytoplasm</location>
    </subcellularLocation>
</comment>
<dbReference type="GO" id="GO:0098609">
    <property type="term" value="P:cell-cell adhesion"/>
    <property type="evidence" value="ECO:0007669"/>
    <property type="project" value="TreeGrafter"/>
</dbReference>
<dbReference type="GO" id="GO:0030036">
    <property type="term" value="P:actin cytoskeleton organization"/>
    <property type="evidence" value="ECO:0007669"/>
    <property type="project" value="TreeGrafter"/>
</dbReference>
<dbReference type="GO" id="GO:0005178">
    <property type="term" value="F:integrin binding"/>
    <property type="evidence" value="ECO:0007669"/>
    <property type="project" value="TreeGrafter"/>
</dbReference>